<dbReference type="InterPro" id="IPR001638">
    <property type="entry name" value="Solute-binding_3/MltF_N"/>
</dbReference>
<comment type="caution">
    <text evidence="3">The sequence shown here is derived from an EMBL/GenBank/DDBJ whole genome shotgun (WGS) entry which is preliminary data.</text>
</comment>
<feature type="domain" description="Solute-binding protein family 3/N-terminal" evidence="2">
    <location>
        <begin position="2"/>
        <end position="208"/>
    </location>
</feature>
<dbReference type="PANTHER" id="PTHR30024">
    <property type="entry name" value="ALIPHATIC SULFONATES-BINDING PROTEIN-RELATED"/>
    <property type="match status" value="1"/>
</dbReference>
<reference evidence="3 4" key="1">
    <citation type="submission" date="2023-04" db="EMBL/GenBank/DDBJ databases">
        <title>Ottowia paracancer sp. nov., isolated from human stomach.</title>
        <authorList>
            <person name="Song Y."/>
        </authorList>
    </citation>
    <scope>NUCLEOTIDE SEQUENCE [LARGE SCALE GENOMIC DNA]</scope>
    <source>
        <strain evidence="3 4">10c7w1</strain>
    </source>
</reference>
<dbReference type="InterPro" id="IPR015168">
    <property type="entry name" value="SsuA/THI5"/>
</dbReference>
<dbReference type="SMART" id="SM00062">
    <property type="entry name" value="PBPb"/>
    <property type="match status" value="1"/>
</dbReference>
<dbReference type="Proteomes" id="UP001237156">
    <property type="component" value="Unassembled WGS sequence"/>
</dbReference>
<accession>A0AAW6RG38</accession>
<sequence>MVMKEKGISQKHLEPLGLQAQWPEITSGAKQAQALASGDLDIGGVMNTASVLMANGEGNPVRIIAGVARPTDVFAIVAAKGGPRAVADLKGKTVAGPKGTVLHQLLAAALAREGMSVQQVNFVQMDLPQAFAAVQSGKADAALLAANFVLNAQKDGTHVLARATGLLTPLLTMTASEKFLKAHPDRVQAVVAAHDEAWQWIQAHREEAIALGARLQNVSAQEARQLYDWTHFTQRLRESDFRALEADMQFMLDNGMMRNRVGVRALVAPAALDGASAQ</sequence>
<organism evidence="3 4">
    <name type="scientific">Ottowia cancrivicina</name>
    <dbReference type="NCBI Taxonomy" id="3040346"/>
    <lineage>
        <taxon>Bacteria</taxon>
        <taxon>Pseudomonadati</taxon>
        <taxon>Pseudomonadota</taxon>
        <taxon>Betaproteobacteria</taxon>
        <taxon>Burkholderiales</taxon>
        <taxon>Comamonadaceae</taxon>
        <taxon>Ottowia</taxon>
    </lineage>
</organism>
<name>A0AAW6RG38_9BURK</name>
<evidence type="ECO:0000256" key="1">
    <source>
        <dbReference type="ARBA" id="ARBA00010742"/>
    </source>
</evidence>
<evidence type="ECO:0000313" key="4">
    <source>
        <dbReference type="Proteomes" id="UP001237156"/>
    </source>
</evidence>
<protein>
    <submittedName>
        <fullName evidence="3">ABC transporter substrate-binding protein</fullName>
    </submittedName>
</protein>
<keyword evidence="4" id="KW-1185">Reference proteome</keyword>
<dbReference type="Gene3D" id="3.40.190.10">
    <property type="entry name" value="Periplasmic binding protein-like II"/>
    <property type="match status" value="2"/>
</dbReference>
<gene>
    <name evidence="3" type="ORF">QB898_05100</name>
</gene>
<evidence type="ECO:0000313" key="3">
    <source>
        <dbReference type="EMBL" id="MDG9699104.1"/>
    </source>
</evidence>
<dbReference type="AlphaFoldDB" id="A0AAW6RG38"/>
<dbReference type="Pfam" id="PF09084">
    <property type="entry name" value="NMT1"/>
    <property type="match status" value="1"/>
</dbReference>
<proteinExistence type="inferred from homology"/>
<dbReference type="SUPFAM" id="SSF53850">
    <property type="entry name" value="Periplasmic binding protein-like II"/>
    <property type="match status" value="1"/>
</dbReference>
<comment type="similarity">
    <text evidence="1">Belongs to the bacterial solute-binding protein SsuA/TauA family.</text>
</comment>
<dbReference type="RefSeq" id="WP_279524063.1">
    <property type="nucleotide sequence ID" value="NZ_JARVII010000007.1"/>
</dbReference>
<dbReference type="CDD" id="cd01008">
    <property type="entry name" value="PBP2_NrtA_SsuA_CpmA_like"/>
    <property type="match status" value="1"/>
</dbReference>
<dbReference type="EMBL" id="JARVII010000007">
    <property type="protein sequence ID" value="MDG9699104.1"/>
    <property type="molecule type" value="Genomic_DNA"/>
</dbReference>
<evidence type="ECO:0000259" key="2">
    <source>
        <dbReference type="SMART" id="SM00062"/>
    </source>
</evidence>